<reference evidence="1" key="1">
    <citation type="submission" date="2018-05" db="EMBL/GenBank/DDBJ databases">
        <authorList>
            <person name="Lanie J.A."/>
            <person name="Ng W.-L."/>
            <person name="Kazmierczak K.M."/>
            <person name="Andrzejewski T.M."/>
            <person name="Davidsen T.M."/>
            <person name="Wayne K.J."/>
            <person name="Tettelin H."/>
            <person name="Glass J.I."/>
            <person name="Rusch D."/>
            <person name="Podicherti R."/>
            <person name="Tsui H.-C.T."/>
            <person name="Winkler M.E."/>
        </authorList>
    </citation>
    <scope>NUCLEOTIDE SEQUENCE</scope>
</reference>
<dbReference type="EMBL" id="UINC01024569">
    <property type="protein sequence ID" value="SVA98454.1"/>
    <property type="molecule type" value="Genomic_DNA"/>
</dbReference>
<dbReference type="Gene3D" id="2.60.120.620">
    <property type="entry name" value="q2cbj1_9rhob like domain"/>
    <property type="match status" value="1"/>
</dbReference>
<organism evidence="1">
    <name type="scientific">marine metagenome</name>
    <dbReference type="NCBI Taxonomy" id="408172"/>
    <lineage>
        <taxon>unclassified sequences</taxon>
        <taxon>metagenomes</taxon>
        <taxon>ecological metagenomes</taxon>
    </lineage>
</organism>
<protein>
    <recommendedName>
        <fullName evidence="2">Phytanoyl-CoA dioxygenase family protein</fullName>
    </recommendedName>
</protein>
<gene>
    <name evidence="1" type="ORF">METZ01_LOCUS151308</name>
</gene>
<sequence>MANFVSDGFLRFDELIPNELNEAAHNAMEDRTVQGGSAGVPFSQVWAQDSPMRRIFDMPEIQGIIHSMVGSDPLYDHQAIHIVNAGNHSGQIWHGDAIIDTRMHFDIQFFYFAHDTPREMGGTMILPGSHYRRICETD</sequence>
<evidence type="ECO:0000313" key="1">
    <source>
        <dbReference type="EMBL" id="SVA98454.1"/>
    </source>
</evidence>
<feature type="non-terminal residue" evidence="1">
    <location>
        <position position="138"/>
    </location>
</feature>
<name>A0A382AAS1_9ZZZZ</name>
<dbReference type="SUPFAM" id="SSF51197">
    <property type="entry name" value="Clavaminate synthase-like"/>
    <property type="match status" value="1"/>
</dbReference>
<evidence type="ECO:0008006" key="2">
    <source>
        <dbReference type="Google" id="ProtNLM"/>
    </source>
</evidence>
<dbReference type="AlphaFoldDB" id="A0A382AAS1"/>
<proteinExistence type="predicted"/>
<accession>A0A382AAS1</accession>